<dbReference type="AlphaFoldDB" id="A0A2N3WXG7"/>
<evidence type="ECO:0000313" key="4">
    <source>
        <dbReference type="Proteomes" id="UP000233766"/>
    </source>
</evidence>
<dbReference type="GO" id="GO:0004601">
    <property type="term" value="F:peroxidase activity"/>
    <property type="evidence" value="ECO:0007669"/>
    <property type="project" value="UniProtKB-KW"/>
</dbReference>
<keyword evidence="1" id="KW-0575">Peroxidase</keyword>
<proteinExistence type="predicted"/>
<dbReference type="PRINTS" id="PR00412">
    <property type="entry name" value="EPOXHYDRLASE"/>
</dbReference>
<name>A0A2N3WXG7_9NOCA</name>
<dbReference type="Gene3D" id="3.40.50.1820">
    <property type="entry name" value="alpha/beta hydrolase"/>
    <property type="match status" value="1"/>
</dbReference>
<evidence type="ECO:0000313" key="3">
    <source>
        <dbReference type="EMBL" id="PKV98566.1"/>
    </source>
</evidence>
<reference evidence="3 4" key="1">
    <citation type="submission" date="2017-12" db="EMBL/GenBank/DDBJ databases">
        <title>Sequencing the genomes of 1000 Actinobacteria strains.</title>
        <authorList>
            <person name="Klenk H.-P."/>
        </authorList>
    </citation>
    <scope>NUCLEOTIDE SEQUENCE [LARGE SCALE GENOMIC DNA]</scope>
    <source>
        <strain evidence="3 4">DSM 44489</strain>
    </source>
</reference>
<evidence type="ECO:0000256" key="1">
    <source>
        <dbReference type="ARBA" id="ARBA00022559"/>
    </source>
</evidence>
<dbReference type="PANTHER" id="PTHR43433:SF5">
    <property type="entry name" value="AB HYDROLASE-1 DOMAIN-CONTAINING PROTEIN"/>
    <property type="match status" value="1"/>
</dbReference>
<protein>
    <submittedName>
        <fullName evidence="3">Pimeloyl-ACP methyl ester carboxylesterase</fullName>
    </submittedName>
</protein>
<dbReference type="PANTHER" id="PTHR43433">
    <property type="entry name" value="HYDROLASE, ALPHA/BETA FOLD FAMILY PROTEIN"/>
    <property type="match status" value="1"/>
</dbReference>
<gene>
    <name evidence="3" type="ORF">ATK86_0587</name>
</gene>
<dbReference type="GO" id="GO:0046503">
    <property type="term" value="P:glycerolipid catabolic process"/>
    <property type="evidence" value="ECO:0007669"/>
    <property type="project" value="TreeGrafter"/>
</dbReference>
<dbReference type="GO" id="GO:0004806">
    <property type="term" value="F:triacylglycerol lipase activity"/>
    <property type="evidence" value="ECO:0007669"/>
    <property type="project" value="TreeGrafter"/>
</dbReference>
<dbReference type="RefSeq" id="WP_101463005.1">
    <property type="nucleotide sequence ID" value="NZ_PJMW01000001.1"/>
</dbReference>
<dbReference type="Proteomes" id="UP000233766">
    <property type="component" value="Unassembled WGS sequence"/>
</dbReference>
<accession>A0A2N3WXG7</accession>
<dbReference type="InterPro" id="IPR000639">
    <property type="entry name" value="Epox_hydrolase-like"/>
</dbReference>
<dbReference type="Pfam" id="PF00561">
    <property type="entry name" value="Abhydrolase_1"/>
    <property type="match status" value="1"/>
</dbReference>
<keyword evidence="4" id="KW-1185">Reference proteome</keyword>
<sequence>MTQGTEIPIETITLRGGAGALAGWEVNPPLGTPNLGTVVLVPGFTGSKEDFEFMLPLLAAAGYRAVAYDQRGQWQSEGPDDIAGYTMADFVDDLRGVVDQVSPDAPVHLVGHSFGGYVSRVSVVDEPARFRSLTLLASGPSSVEDIKFSPPQLVAQVVESAGQEFLWQQMSAAMDAAGQTPSPERAEFLHDRLVQTEKANILGILKCMETPPLADPATLRDAGVPLLVAYGDTNDLWDPEVHENFARQLQARTAVYPGIGHVPNEDVPAQVTADLVNFWKEPA</sequence>
<dbReference type="SUPFAM" id="SSF53474">
    <property type="entry name" value="alpha/beta-Hydrolases"/>
    <property type="match status" value="1"/>
</dbReference>
<keyword evidence="1" id="KW-0560">Oxidoreductase</keyword>
<organism evidence="3 4">
    <name type="scientific">Nocardia fluminea</name>
    <dbReference type="NCBI Taxonomy" id="134984"/>
    <lineage>
        <taxon>Bacteria</taxon>
        <taxon>Bacillati</taxon>
        <taxon>Actinomycetota</taxon>
        <taxon>Actinomycetes</taxon>
        <taxon>Mycobacteriales</taxon>
        <taxon>Nocardiaceae</taxon>
        <taxon>Nocardia</taxon>
    </lineage>
</organism>
<feature type="domain" description="AB hydrolase-1" evidence="2">
    <location>
        <begin position="37"/>
        <end position="266"/>
    </location>
</feature>
<dbReference type="EMBL" id="PJMW01000001">
    <property type="protein sequence ID" value="PKV98566.1"/>
    <property type="molecule type" value="Genomic_DNA"/>
</dbReference>
<comment type="caution">
    <text evidence="3">The sequence shown here is derived from an EMBL/GenBank/DDBJ whole genome shotgun (WGS) entry which is preliminary data.</text>
</comment>
<dbReference type="InterPro" id="IPR050471">
    <property type="entry name" value="AB_hydrolase"/>
</dbReference>
<evidence type="ECO:0000259" key="2">
    <source>
        <dbReference type="Pfam" id="PF00561"/>
    </source>
</evidence>
<dbReference type="OrthoDB" id="3211023at2"/>
<dbReference type="InterPro" id="IPR000073">
    <property type="entry name" value="AB_hydrolase_1"/>
</dbReference>
<dbReference type="InterPro" id="IPR029058">
    <property type="entry name" value="AB_hydrolase_fold"/>
</dbReference>